<keyword evidence="10" id="KW-1185">Reference proteome</keyword>
<dbReference type="InterPro" id="IPR017760">
    <property type="entry name" value="L-ascorbate_oxidase_pln"/>
</dbReference>
<dbReference type="GO" id="GO:0005576">
    <property type="term" value="C:extracellular region"/>
    <property type="evidence" value="ECO:0007669"/>
    <property type="project" value="InterPro"/>
</dbReference>
<dbReference type="SUPFAM" id="SSF49503">
    <property type="entry name" value="Cupredoxins"/>
    <property type="match status" value="3"/>
</dbReference>
<keyword evidence="2" id="KW-0479">Metal-binding</keyword>
<keyword evidence="4" id="KW-0186">Copper</keyword>
<evidence type="ECO:0008006" key="11">
    <source>
        <dbReference type="Google" id="ProtNLM"/>
    </source>
</evidence>
<evidence type="ECO:0000259" key="6">
    <source>
        <dbReference type="Pfam" id="PF00394"/>
    </source>
</evidence>
<feature type="signal peptide" evidence="5">
    <location>
        <begin position="1"/>
        <end position="31"/>
    </location>
</feature>
<dbReference type="Pfam" id="PF07732">
    <property type="entry name" value="Cu-oxidase_3"/>
    <property type="match status" value="1"/>
</dbReference>
<dbReference type="EMBL" id="CM035414">
    <property type="protein sequence ID" value="KAH7429848.1"/>
    <property type="molecule type" value="Genomic_DNA"/>
</dbReference>
<dbReference type="OrthoDB" id="2121828at2759"/>
<evidence type="ECO:0000256" key="1">
    <source>
        <dbReference type="ARBA" id="ARBA00010609"/>
    </source>
</evidence>
<dbReference type="InterPro" id="IPR033138">
    <property type="entry name" value="Cu_oxidase_CS"/>
</dbReference>
<accession>A0A8T2U599</accession>
<dbReference type="AlphaFoldDB" id="A0A8T2U599"/>
<sequence length="596" mass="66890">MNSRFGHHGGTLSLLLTMTVICCCRCMYCAATNPVESMRENVTKLSWEVDYLLWSPDCVEKVVIGINGAFPGPSIRGYVGNVLEVHLHNCLSTESVSIHWNGIRQIGTPWGDGVAGVTQCEIGSGETFIYRFKLDKAGTYSYYGFHGLQRSAGLYGMLIVEDEQKVPFEYDGEHSLLLSDWWHKSAYEQEVGLQAPLPQFRWVGEPQSLLINGRGRYDCTLVPKGGQQNSGDVKVCNVSNPQCSNPVVLRVERNKIYRLRIASVASISSLNFAVEKHKLMVVEADGNYVEPFEADDLDIYPGQTYSILLSTNQFAGRNYWVALNVRGRLPQTSPHLGILNYFPVPATNKPPFPPPKGPLWNDTAYSTAQSQLYKSREGYGKVPDKVQKQIILLNTQNTVDGKIKWAINIVSLALPTTPYLQALSYNIHDAYDCESPPVTYDQSYDIFSPPKNANVTLASMLYKLPFRHTIDIVLQNANTLTLRNSEINPWHLHGHDFWVVGQGLGKFDPEKDPKSYNLKNPPLRHTVPLFPYAWTTLRFKADNMGVWLLHSTVEPRFFMGMGIVLEEGTEWMLEEPPSCTMGCGLTKELANSLLKL</sequence>
<feature type="domain" description="Plastocyanin-like" evidence="7">
    <location>
        <begin position="451"/>
        <end position="566"/>
    </location>
</feature>
<dbReference type="InterPro" id="IPR045087">
    <property type="entry name" value="Cu-oxidase_fam"/>
</dbReference>
<dbReference type="Proteomes" id="UP000825935">
    <property type="component" value="Chromosome 9"/>
</dbReference>
<proteinExistence type="inferred from homology"/>
<dbReference type="InterPro" id="IPR008972">
    <property type="entry name" value="Cupredoxin"/>
</dbReference>
<evidence type="ECO:0000256" key="3">
    <source>
        <dbReference type="ARBA" id="ARBA00023002"/>
    </source>
</evidence>
<feature type="domain" description="Plastocyanin-like" evidence="8">
    <location>
        <begin position="49"/>
        <end position="164"/>
    </location>
</feature>
<dbReference type="NCBIfam" id="TIGR03388">
    <property type="entry name" value="ascorbase"/>
    <property type="match status" value="1"/>
</dbReference>
<evidence type="ECO:0000313" key="10">
    <source>
        <dbReference type="Proteomes" id="UP000825935"/>
    </source>
</evidence>
<dbReference type="Pfam" id="PF07731">
    <property type="entry name" value="Cu-oxidase_2"/>
    <property type="match status" value="1"/>
</dbReference>
<dbReference type="InterPro" id="IPR001117">
    <property type="entry name" value="Cu-oxidase_2nd"/>
</dbReference>
<gene>
    <name evidence="9" type="ORF">KP509_09G068500</name>
</gene>
<comment type="similarity">
    <text evidence="1">Belongs to the multicopper oxidase family.</text>
</comment>
<evidence type="ECO:0000259" key="7">
    <source>
        <dbReference type="Pfam" id="PF07731"/>
    </source>
</evidence>
<evidence type="ECO:0000259" key="8">
    <source>
        <dbReference type="Pfam" id="PF07732"/>
    </source>
</evidence>
<dbReference type="PANTHER" id="PTHR11709">
    <property type="entry name" value="MULTI-COPPER OXIDASE"/>
    <property type="match status" value="1"/>
</dbReference>
<evidence type="ECO:0000256" key="5">
    <source>
        <dbReference type="SAM" id="SignalP"/>
    </source>
</evidence>
<evidence type="ECO:0000256" key="4">
    <source>
        <dbReference type="ARBA" id="ARBA00023008"/>
    </source>
</evidence>
<dbReference type="GO" id="GO:0005507">
    <property type="term" value="F:copper ion binding"/>
    <property type="evidence" value="ECO:0007669"/>
    <property type="project" value="InterPro"/>
</dbReference>
<dbReference type="OMA" id="WEINDIS"/>
<comment type="caution">
    <text evidence="9">The sequence shown here is derived from an EMBL/GenBank/DDBJ whole genome shotgun (WGS) entry which is preliminary data.</text>
</comment>
<protein>
    <recommendedName>
        <fullName evidence="11">L-ascorbate oxidase</fullName>
    </recommendedName>
</protein>
<dbReference type="InterPro" id="IPR011706">
    <property type="entry name" value="Cu-oxidase_C"/>
</dbReference>
<keyword evidence="3" id="KW-0560">Oxidoreductase</keyword>
<organism evidence="9 10">
    <name type="scientific">Ceratopteris richardii</name>
    <name type="common">Triangle waterfern</name>
    <dbReference type="NCBI Taxonomy" id="49495"/>
    <lineage>
        <taxon>Eukaryota</taxon>
        <taxon>Viridiplantae</taxon>
        <taxon>Streptophyta</taxon>
        <taxon>Embryophyta</taxon>
        <taxon>Tracheophyta</taxon>
        <taxon>Polypodiopsida</taxon>
        <taxon>Polypodiidae</taxon>
        <taxon>Polypodiales</taxon>
        <taxon>Pteridineae</taxon>
        <taxon>Pteridaceae</taxon>
        <taxon>Parkerioideae</taxon>
        <taxon>Ceratopteris</taxon>
    </lineage>
</organism>
<dbReference type="PANTHER" id="PTHR11709:SF394">
    <property type="entry name" value="FI03373P-RELATED"/>
    <property type="match status" value="1"/>
</dbReference>
<dbReference type="PROSITE" id="PS00079">
    <property type="entry name" value="MULTICOPPER_OXIDASE1"/>
    <property type="match status" value="1"/>
</dbReference>
<name>A0A8T2U599_CERRI</name>
<dbReference type="GO" id="GO:0016491">
    <property type="term" value="F:oxidoreductase activity"/>
    <property type="evidence" value="ECO:0007669"/>
    <property type="project" value="UniProtKB-KW"/>
</dbReference>
<feature type="chain" id="PRO_5035901355" description="L-ascorbate oxidase" evidence="5">
    <location>
        <begin position="32"/>
        <end position="596"/>
    </location>
</feature>
<dbReference type="GO" id="GO:0009506">
    <property type="term" value="C:plasmodesma"/>
    <property type="evidence" value="ECO:0007669"/>
    <property type="project" value="TreeGrafter"/>
</dbReference>
<keyword evidence="5" id="KW-0732">Signal</keyword>
<evidence type="ECO:0000313" key="9">
    <source>
        <dbReference type="EMBL" id="KAH7429848.1"/>
    </source>
</evidence>
<feature type="domain" description="Plastocyanin-like" evidence="6">
    <location>
        <begin position="174"/>
        <end position="341"/>
    </location>
</feature>
<dbReference type="Pfam" id="PF00394">
    <property type="entry name" value="Cu-oxidase"/>
    <property type="match status" value="1"/>
</dbReference>
<reference evidence="9" key="1">
    <citation type="submission" date="2021-08" db="EMBL/GenBank/DDBJ databases">
        <title>WGS assembly of Ceratopteris richardii.</title>
        <authorList>
            <person name="Marchant D.B."/>
            <person name="Chen G."/>
            <person name="Jenkins J."/>
            <person name="Shu S."/>
            <person name="Leebens-Mack J."/>
            <person name="Grimwood J."/>
            <person name="Schmutz J."/>
            <person name="Soltis P."/>
            <person name="Soltis D."/>
            <person name="Chen Z.-H."/>
        </authorList>
    </citation>
    <scope>NUCLEOTIDE SEQUENCE</scope>
    <source>
        <strain evidence="9">Whitten #5841</strain>
        <tissue evidence="9">Leaf</tissue>
    </source>
</reference>
<dbReference type="InterPro" id="IPR011707">
    <property type="entry name" value="Cu-oxidase-like_N"/>
</dbReference>
<dbReference type="Gene3D" id="2.60.40.420">
    <property type="entry name" value="Cupredoxins - blue copper proteins"/>
    <property type="match status" value="3"/>
</dbReference>
<evidence type="ECO:0000256" key="2">
    <source>
        <dbReference type="ARBA" id="ARBA00022723"/>
    </source>
</evidence>